<accession>F4WES8</accession>
<reference evidence="1" key="1">
    <citation type="submission" date="2011-02" db="EMBL/GenBank/DDBJ databases">
        <title>The genome of the leaf-cutting ant Acromyrmex echinatior suggests key adaptations to social evolution and fungus farming.</title>
        <authorList>
            <person name="Nygaard S."/>
            <person name="Zhang G."/>
        </authorList>
    </citation>
    <scope>NUCLEOTIDE SEQUENCE</scope>
</reference>
<dbReference type="InParanoid" id="F4WES8"/>
<sequence>MCSLIIVPYEISLIYNIMRRVSSVSTSLTPSGVGVGARAGTWSLTLLSPALQSSKGGGMRRRCPLLTRLSRNRHKNVDLSLGMSRSRSTNLEAFRKNAVNVSSEPQLKGLMKPMKDRRGFYWVQVLHNLRSVRKHFPLLTKIVRKCPGIILELTSQILMDIMDVDVIGVSFLWGAFSEHLIFLLMVLQAWKYSNRDNQALSV</sequence>
<protein>
    <submittedName>
        <fullName evidence="1">Uncharacterized protein</fullName>
    </submittedName>
</protein>
<keyword evidence="2" id="KW-1185">Reference proteome</keyword>
<name>F4WES8_ACREC</name>
<dbReference type="Proteomes" id="UP000007755">
    <property type="component" value="Unassembled WGS sequence"/>
</dbReference>
<dbReference type="AlphaFoldDB" id="F4WES8"/>
<organism evidence="2">
    <name type="scientific">Acromyrmex echinatior</name>
    <name type="common">Panamanian leafcutter ant</name>
    <name type="synonym">Acromyrmex octospinosus echinatior</name>
    <dbReference type="NCBI Taxonomy" id="103372"/>
    <lineage>
        <taxon>Eukaryota</taxon>
        <taxon>Metazoa</taxon>
        <taxon>Ecdysozoa</taxon>
        <taxon>Arthropoda</taxon>
        <taxon>Hexapoda</taxon>
        <taxon>Insecta</taxon>
        <taxon>Pterygota</taxon>
        <taxon>Neoptera</taxon>
        <taxon>Endopterygota</taxon>
        <taxon>Hymenoptera</taxon>
        <taxon>Apocrita</taxon>
        <taxon>Aculeata</taxon>
        <taxon>Formicoidea</taxon>
        <taxon>Formicidae</taxon>
        <taxon>Myrmicinae</taxon>
        <taxon>Acromyrmex</taxon>
    </lineage>
</organism>
<evidence type="ECO:0000313" key="1">
    <source>
        <dbReference type="EMBL" id="EGI67312.1"/>
    </source>
</evidence>
<gene>
    <name evidence="1" type="ORF">G5I_04125</name>
</gene>
<dbReference type="EMBL" id="GL888108">
    <property type="protein sequence ID" value="EGI67312.1"/>
    <property type="molecule type" value="Genomic_DNA"/>
</dbReference>
<evidence type="ECO:0000313" key="2">
    <source>
        <dbReference type="Proteomes" id="UP000007755"/>
    </source>
</evidence>
<proteinExistence type="predicted"/>